<dbReference type="Gramene" id="LPERR04G03610.1">
    <property type="protein sequence ID" value="LPERR04G03610.1"/>
    <property type="gene ID" value="LPERR04G03610"/>
</dbReference>
<dbReference type="HOGENOM" id="CLU_077244_0_0_1"/>
<dbReference type="AlphaFoldDB" id="A0A0D9W2X7"/>
<evidence type="ECO:0000313" key="2">
    <source>
        <dbReference type="EnsemblPlants" id="LPERR04G03610.1"/>
    </source>
</evidence>
<organism evidence="2 3">
    <name type="scientific">Leersia perrieri</name>
    <dbReference type="NCBI Taxonomy" id="77586"/>
    <lineage>
        <taxon>Eukaryota</taxon>
        <taxon>Viridiplantae</taxon>
        <taxon>Streptophyta</taxon>
        <taxon>Embryophyta</taxon>
        <taxon>Tracheophyta</taxon>
        <taxon>Spermatophyta</taxon>
        <taxon>Magnoliopsida</taxon>
        <taxon>Liliopsida</taxon>
        <taxon>Poales</taxon>
        <taxon>Poaceae</taxon>
        <taxon>BOP clade</taxon>
        <taxon>Oryzoideae</taxon>
        <taxon>Oryzeae</taxon>
        <taxon>Oryzinae</taxon>
        <taxon>Leersia</taxon>
    </lineage>
</organism>
<keyword evidence="3" id="KW-1185">Reference proteome</keyword>
<proteinExistence type="predicted"/>
<feature type="region of interest" description="Disordered" evidence="1">
    <location>
        <begin position="26"/>
        <end position="74"/>
    </location>
</feature>
<dbReference type="InterPro" id="IPR023153">
    <property type="entry name" value="DarP_sf"/>
</dbReference>
<protein>
    <submittedName>
        <fullName evidence="2">Uncharacterized protein</fullName>
    </submittedName>
</protein>
<dbReference type="EnsemblPlants" id="LPERR04G03610.1">
    <property type="protein sequence ID" value="LPERR04G03610.1"/>
    <property type="gene ID" value="LPERR04G03610"/>
</dbReference>
<dbReference type="SUPFAM" id="SSF158710">
    <property type="entry name" value="PSPTO4464-like"/>
    <property type="match status" value="1"/>
</dbReference>
<reference evidence="2" key="3">
    <citation type="submission" date="2015-04" db="UniProtKB">
        <authorList>
            <consortium name="EnsemblPlants"/>
        </authorList>
    </citation>
    <scope>IDENTIFICATION</scope>
</reference>
<evidence type="ECO:0000256" key="1">
    <source>
        <dbReference type="SAM" id="MobiDB-lite"/>
    </source>
</evidence>
<dbReference type="eggNOG" id="KOG0242">
    <property type="taxonomic scope" value="Eukaryota"/>
</dbReference>
<dbReference type="CDD" id="cd16331">
    <property type="entry name" value="YjgA-like"/>
    <property type="match status" value="1"/>
</dbReference>
<reference evidence="3" key="2">
    <citation type="submission" date="2013-12" db="EMBL/GenBank/DDBJ databases">
        <authorList>
            <person name="Yu Y."/>
            <person name="Lee S."/>
            <person name="de Baynast K."/>
            <person name="Wissotski M."/>
            <person name="Liu L."/>
            <person name="Talag J."/>
            <person name="Goicoechea J."/>
            <person name="Angelova A."/>
            <person name="Jetty R."/>
            <person name="Kudrna D."/>
            <person name="Golser W."/>
            <person name="Rivera L."/>
            <person name="Zhang J."/>
            <person name="Wing R."/>
        </authorList>
    </citation>
    <scope>NUCLEOTIDE SEQUENCE</scope>
</reference>
<accession>A0A0D9W2X7</accession>
<feature type="compositionally biased region" description="Low complexity" evidence="1">
    <location>
        <begin position="26"/>
        <end position="52"/>
    </location>
</feature>
<dbReference type="Proteomes" id="UP000032180">
    <property type="component" value="Chromosome 4"/>
</dbReference>
<dbReference type="PANTHER" id="PTHR36898">
    <property type="entry name" value="OSJNBB0026I12.6 PROTEIN"/>
    <property type="match status" value="1"/>
</dbReference>
<dbReference type="STRING" id="77586.A0A0D9W2X7"/>
<dbReference type="InterPro" id="IPR006839">
    <property type="entry name" value="DarP"/>
</dbReference>
<dbReference type="Gene3D" id="1.10.60.30">
    <property type="entry name" value="PSPTO4464-like domains"/>
    <property type="match status" value="1"/>
</dbReference>
<evidence type="ECO:0000313" key="3">
    <source>
        <dbReference type="Proteomes" id="UP000032180"/>
    </source>
</evidence>
<dbReference type="Pfam" id="PF04751">
    <property type="entry name" value="DarP"/>
    <property type="match status" value="1"/>
</dbReference>
<name>A0A0D9W2X7_9ORYZ</name>
<reference evidence="2 3" key="1">
    <citation type="submission" date="2012-08" db="EMBL/GenBank/DDBJ databases">
        <title>Oryza genome evolution.</title>
        <authorList>
            <person name="Wing R.A."/>
        </authorList>
    </citation>
    <scope>NUCLEOTIDE SEQUENCE</scope>
</reference>
<dbReference type="PANTHER" id="PTHR36898:SF1">
    <property type="entry name" value="OS04G0250700 PROTEIN"/>
    <property type="match status" value="1"/>
</dbReference>
<sequence>MASAAAAAAAAPLRRSLLPLSLRPSCLSSSLAPSSHRLSSLPRALRPAGPLPSDVEDSDDPNAGDGAARSRNDLKREARRAVQWGMDLAKFSPLQIKRIVRAASLEREVFEALMLVKRFGPDVREGKRRQFNYIGRLLRGAQPELMDTLIQASKDGDDNRILALMGENTILMEDEEIENLSHDEEGDKEYIEIADRWFEGLLCKDISVTNEVYAIHNVEFDRQLRRRPTVLEEGRARGRRIELLFPMMEISGRQLAIKKQELRKLVRRVHMVEDNNGNKHSEEESTKKLYGAKKPLLSFLRSIAKKAGTRQID</sequence>